<feature type="transmembrane region" description="Helical" evidence="1">
    <location>
        <begin position="6"/>
        <end position="27"/>
    </location>
</feature>
<comment type="caution">
    <text evidence="2">The sequence shown here is derived from an EMBL/GenBank/DDBJ whole genome shotgun (WGS) entry which is preliminary data.</text>
</comment>
<sequence>MGTARTLGLAGALAVVVSLALVAWWLLRPDTSPAVWRPAPGVVIDEQTTTIDVVVSRVECSSGRTGDVVDPDIEMRPDEVVVRFRVSPGTPREATCPGNEWVPYSVALEGPLGDRRLVDGECLDQGAGARTSECRDDQGIRYTP</sequence>
<dbReference type="RefSeq" id="WP_193669499.1">
    <property type="nucleotide sequence ID" value="NZ_JACDTV010000009.1"/>
</dbReference>
<keyword evidence="1" id="KW-1133">Transmembrane helix</keyword>
<evidence type="ECO:0000313" key="2">
    <source>
        <dbReference type="EMBL" id="MBM7508384.1"/>
    </source>
</evidence>
<proteinExistence type="predicted"/>
<accession>A0ABS2MB11</accession>
<evidence type="ECO:0000313" key="3">
    <source>
        <dbReference type="Proteomes" id="UP000732378"/>
    </source>
</evidence>
<dbReference type="Proteomes" id="UP000732378">
    <property type="component" value="Unassembled WGS sequence"/>
</dbReference>
<keyword evidence="3" id="KW-1185">Reference proteome</keyword>
<dbReference type="EMBL" id="JAFBBZ010000001">
    <property type="protein sequence ID" value="MBM7508384.1"/>
    <property type="molecule type" value="Genomic_DNA"/>
</dbReference>
<reference evidence="2 3" key="1">
    <citation type="submission" date="2021-01" db="EMBL/GenBank/DDBJ databases">
        <title>Sequencing the genomes of 1000 actinobacteria strains.</title>
        <authorList>
            <person name="Klenk H.-P."/>
        </authorList>
    </citation>
    <scope>NUCLEOTIDE SEQUENCE [LARGE SCALE GENOMIC DNA]</scope>
    <source>
        <strain evidence="2 3">DSM 18239</strain>
    </source>
</reference>
<protein>
    <submittedName>
        <fullName evidence="2">Uncharacterized protein</fullName>
    </submittedName>
</protein>
<keyword evidence="1" id="KW-0472">Membrane</keyword>
<gene>
    <name evidence="2" type="ORF">JOE61_002198</name>
</gene>
<keyword evidence="1" id="KW-0812">Transmembrane</keyword>
<name>A0ABS2MB11_9ACTN</name>
<evidence type="ECO:0000256" key="1">
    <source>
        <dbReference type="SAM" id="Phobius"/>
    </source>
</evidence>
<organism evidence="2 3">
    <name type="scientific">Nocardioides salarius</name>
    <dbReference type="NCBI Taxonomy" id="374513"/>
    <lineage>
        <taxon>Bacteria</taxon>
        <taxon>Bacillati</taxon>
        <taxon>Actinomycetota</taxon>
        <taxon>Actinomycetes</taxon>
        <taxon>Propionibacteriales</taxon>
        <taxon>Nocardioidaceae</taxon>
        <taxon>Nocardioides</taxon>
    </lineage>
</organism>